<dbReference type="Pfam" id="PF23625">
    <property type="entry name" value="UIM_2"/>
    <property type="match status" value="4"/>
</dbReference>
<dbReference type="InterPro" id="IPR003903">
    <property type="entry name" value="UIM_dom"/>
</dbReference>
<comment type="subcellular location">
    <subcellularLocation>
        <location evidence="1">Cell membrane</location>
    </subcellularLocation>
</comment>
<feature type="domain" description="Ankyrin repeat" evidence="5">
    <location>
        <begin position="9"/>
        <end position="144"/>
    </location>
</feature>
<keyword evidence="2" id="KW-1003">Cell membrane</keyword>
<dbReference type="EMBL" id="UYJE01008980">
    <property type="protein sequence ID" value="VDI69030.1"/>
    <property type="molecule type" value="Genomic_DNA"/>
</dbReference>
<sequence>MDLTSLSYNPTSITKEEYFSQVIDLGDRDVGRPLDQTTKTQKFKATFWLCENYPLSLQQQVVPIIDLMSASNAHFKKLRDFITLQLPVGFPVKIEIPLFHVLNARITFGNINALDQSVDGVTVIEDEGTCVVQETCFDSPRGYSRLGDGHHERLRDEDDELLQFAIQQSLMDGGSSTENDQLTFMEALNNIRPPPPPVSGTRDEEERLLQRAIADSLAMSQGKNGLPTTTQPELISVSDISSDVDEELRVALEISRQQIEEDANRRKQEEEQLEMILKLSITEK</sequence>
<protein>
    <recommendedName>
        <fullName evidence="5">Ankyrin repeat domain-containing protein</fullName>
    </recommendedName>
</protein>
<comment type="caution">
    <text evidence="6">The sequence shown here is derived from an EMBL/GenBank/DDBJ whole genome shotgun (WGS) entry which is preliminary data.</text>
</comment>
<evidence type="ECO:0000313" key="6">
    <source>
        <dbReference type="EMBL" id="VDI69030.1"/>
    </source>
</evidence>
<dbReference type="GO" id="GO:0005737">
    <property type="term" value="C:cytoplasm"/>
    <property type="evidence" value="ECO:0007669"/>
    <property type="project" value="TreeGrafter"/>
</dbReference>
<dbReference type="SMART" id="SM00726">
    <property type="entry name" value="UIM"/>
    <property type="match status" value="3"/>
</dbReference>
<dbReference type="GO" id="GO:0005886">
    <property type="term" value="C:plasma membrane"/>
    <property type="evidence" value="ECO:0007669"/>
    <property type="project" value="UniProtKB-SubCell"/>
</dbReference>
<name>A0A8B6GTR4_MYTGA</name>
<keyword evidence="3" id="KW-0677">Repeat</keyword>
<evidence type="ECO:0000256" key="1">
    <source>
        <dbReference type="ARBA" id="ARBA00004236"/>
    </source>
</evidence>
<organism evidence="6 7">
    <name type="scientific">Mytilus galloprovincialis</name>
    <name type="common">Mediterranean mussel</name>
    <dbReference type="NCBI Taxonomy" id="29158"/>
    <lineage>
        <taxon>Eukaryota</taxon>
        <taxon>Metazoa</taxon>
        <taxon>Spiralia</taxon>
        <taxon>Lophotrochozoa</taxon>
        <taxon>Mollusca</taxon>
        <taxon>Bivalvia</taxon>
        <taxon>Autobranchia</taxon>
        <taxon>Pteriomorphia</taxon>
        <taxon>Mytilida</taxon>
        <taxon>Mytiloidea</taxon>
        <taxon>Mytilidae</taxon>
        <taxon>Mytilinae</taxon>
        <taxon>Mytilus</taxon>
    </lineage>
</organism>
<evidence type="ECO:0000256" key="3">
    <source>
        <dbReference type="ARBA" id="ARBA00022737"/>
    </source>
</evidence>
<evidence type="ECO:0000256" key="2">
    <source>
        <dbReference type="ARBA" id="ARBA00022475"/>
    </source>
</evidence>
<dbReference type="Proteomes" id="UP000596742">
    <property type="component" value="Unassembled WGS sequence"/>
</dbReference>
<dbReference type="PANTHER" id="PTHR12447">
    <property type="entry name" value="ANKYRIN REPEAT DOMAIN-CONTAINING PROTEIN 13"/>
    <property type="match status" value="1"/>
</dbReference>
<keyword evidence="7" id="KW-1185">Reference proteome</keyword>
<dbReference type="InterPro" id="IPR021832">
    <property type="entry name" value="ANKRD13"/>
</dbReference>
<dbReference type="InterPro" id="IPR055285">
    <property type="entry name" value="ANKRD13_C"/>
</dbReference>
<accession>A0A8B6GTR4</accession>
<dbReference type="Gene3D" id="6.10.140.100">
    <property type="match status" value="1"/>
</dbReference>
<keyword evidence="4" id="KW-0472">Membrane</keyword>
<evidence type="ECO:0000256" key="4">
    <source>
        <dbReference type="ARBA" id="ARBA00023136"/>
    </source>
</evidence>
<reference evidence="6" key="1">
    <citation type="submission" date="2018-11" db="EMBL/GenBank/DDBJ databases">
        <authorList>
            <person name="Alioto T."/>
            <person name="Alioto T."/>
        </authorList>
    </citation>
    <scope>NUCLEOTIDE SEQUENCE</scope>
</reference>
<dbReference type="Pfam" id="PF11904">
    <property type="entry name" value="ANKRD13_C"/>
    <property type="match status" value="1"/>
</dbReference>
<evidence type="ECO:0000259" key="5">
    <source>
        <dbReference type="Pfam" id="PF11904"/>
    </source>
</evidence>
<gene>
    <name evidence="6" type="ORF">MGAL_10B067691</name>
</gene>
<dbReference type="AlphaFoldDB" id="A0A8B6GTR4"/>
<dbReference type="OrthoDB" id="1585644at2759"/>
<evidence type="ECO:0000313" key="7">
    <source>
        <dbReference type="Proteomes" id="UP000596742"/>
    </source>
</evidence>
<proteinExistence type="predicted"/>
<dbReference type="PANTHER" id="PTHR12447:SF31">
    <property type="entry name" value="LD31969P"/>
    <property type="match status" value="1"/>
</dbReference>